<evidence type="ECO:0000259" key="8">
    <source>
        <dbReference type="SMART" id="SM01002"/>
    </source>
</evidence>
<dbReference type="PANTHER" id="PTHR11133">
    <property type="entry name" value="SACCHAROPINE DEHYDROGENASE"/>
    <property type="match status" value="1"/>
</dbReference>
<dbReference type="Pfam" id="PF05222">
    <property type="entry name" value="AlaDh_PNT_N"/>
    <property type="match status" value="1"/>
</dbReference>
<reference evidence="11" key="2">
    <citation type="journal article" date="2007" name="PLoS Biol.">
        <title>Survey sequencing and comparative analysis of the elephant shark (Callorhinchus milii) genome.</title>
        <authorList>
            <person name="Venkatesh B."/>
            <person name="Kirkness E.F."/>
            <person name="Loh Y.H."/>
            <person name="Halpern A.L."/>
            <person name="Lee A.P."/>
            <person name="Johnson J."/>
            <person name="Dandona N."/>
            <person name="Viswanathan L.D."/>
            <person name="Tay A."/>
            <person name="Venter J.C."/>
            <person name="Strausberg R.L."/>
            <person name="Brenner S."/>
        </authorList>
    </citation>
    <scope>NUCLEOTIDE SEQUENCE [LARGE SCALE GENOMIC DNA]</scope>
</reference>
<evidence type="ECO:0000256" key="1">
    <source>
        <dbReference type="ARBA" id="ARBA00004682"/>
    </source>
</evidence>
<evidence type="ECO:0000313" key="10">
    <source>
        <dbReference type="Ensembl" id="ENSCMIP00000027114.1"/>
    </source>
</evidence>
<dbReference type="SUPFAM" id="SSF55347">
    <property type="entry name" value="Glyceraldehyde-3-phosphate dehydrogenase-like, C-terminal domain"/>
    <property type="match status" value="1"/>
</dbReference>
<feature type="domain" description="Alanine dehydrogenase/pyridine nucleotide transhydrogenase NAD(H)-binding" evidence="8">
    <location>
        <begin position="201"/>
        <end position="403"/>
    </location>
</feature>
<proteinExistence type="inferred from homology"/>
<dbReference type="InterPro" id="IPR007886">
    <property type="entry name" value="AlaDH/PNT_N"/>
</dbReference>
<dbReference type="GeneTree" id="ENSGT00390000013249"/>
<reference evidence="10" key="4">
    <citation type="submission" date="2025-08" db="UniProtKB">
        <authorList>
            <consortium name="Ensembl"/>
        </authorList>
    </citation>
    <scope>IDENTIFICATION</scope>
</reference>
<dbReference type="SUPFAM" id="SSF52283">
    <property type="entry name" value="Formate/glycerate dehydrogenase catalytic domain-like"/>
    <property type="match status" value="1"/>
</dbReference>
<keyword evidence="5" id="KW-0560">Oxidoreductase</keyword>
<sequence length="885" mass="97756">MLRLLGLRGPRAVFCLQCGRPRESHHQAVLALRREDINAWERRAPLAPKHIQELTNAGCKVLVQPSNRRAIHEKYYRQAGAIIQEDISEASMIIGVKGLPVEKLIPKKTYAFFSHTIKAQEANMPLLDAILAKEIRLIDYEKMVDSKGSRVVAFGQWAGVAGMINILHGLGLRFLALGHHTPFTHIGMAHNYRNSAQAVQAVRDCGYEISLGLMPKSVGPVTFVFTGSGNVSKGAQEIFNELPCVFVEPHELQEVFRCGDQSKVYATVLSRHHHVVRKSDGKYDPFEYQHQPELYTSRFSTDIAPYTTCLINGIYWDHHTPRLLTRQDAQNLLASAKSFDPMCDGCPELPHRFLAICDISADAGGSIEFMNECTTIDMPFCIYDADQHTIHDSVEGNGILMCSIDNLPAQLPIEATECFGDMLFPYIWEMVSTFQSSLCFVPHAVIASNGSLTPKFKYIQKMRANRELAQLVNMTPKSRVLLLGAGYVTGPVLDYLTRNSNIEVTVASIVKDELQRLTQKYSNAIPIIMDIEKQQEKLSSLVGSHDLVISLLPGGFHPMVIKECIHHKVNMVTASYLSPEMKAFHQSALEAEVTVVNEIGLDPGIDHMLAMKCIDDARDQGIESYVSFCGGLPAPECSDNPLRYKFSWSPVGALLNTIRPATYLKNGKISAGGAVLNNASPMEFFPGFNLEGFPNRDSLKYAVPYGIESAHTLIRGTLRYKGYSNAIQGLQKVGLINTEPCSLLSPEAPAVTWVCILGLLGLFGDESAPKAQSLLHSLAQHMESKMAYAPGERDLIVMRNDVGIRHPSGQLEIKHYSLVVYGDPAGFSAMAKTVGLPCAIGAELLLDGEIQTKGMVVPLTRDIYQPVLDRIKFEGISYTTSSTFC</sequence>
<protein>
    <submittedName>
        <fullName evidence="10">Aminoadipate-semialdehyde synthase</fullName>
    </submittedName>
</protein>
<dbReference type="FunFam" id="3.40.50.720:FF:000087">
    <property type="entry name" value="alpha-aminoadipic semialdehyde synthase, mitochondrial"/>
    <property type="match status" value="1"/>
</dbReference>
<comment type="similarity">
    <text evidence="3">In the N-terminal section; belongs to the AlaDH/PNT family.</text>
</comment>
<dbReference type="GO" id="GO:0019878">
    <property type="term" value="P:lysine biosynthetic process via aminoadipic acid"/>
    <property type="evidence" value="ECO:0007669"/>
    <property type="project" value="TreeGrafter"/>
</dbReference>
<dbReference type="GO" id="GO:0004753">
    <property type="term" value="F:saccharopine dehydrogenase activity"/>
    <property type="evidence" value="ECO:0007669"/>
    <property type="project" value="TreeGrafter"/>
</dbReference>
<dbReference type="FunFam" id="3.40.50.720:FF:000072">
    <property type="entry name" value="Saccharopine dehydrogenase [NADP(+), L-glutamate-forming]"/>
    <property type="match status" value="1"/>
</dbReference>
<reference evidence="10" key="5">
    <citation type="submission" date="2025-09" db="UniProtKB">
        <authorList>
            <consortium name="Ensembl"/>
        </authorList>
    </citation>
    <scope>IDENTIFICATION</scope>
</reference>
<gene>
    <name evidence="10" type="primary">aass</name>
</gene>
<keyword evidence="4" id="KW-0521">NADP</keyword>
<evidence type="ECO:0000259" key="9">
    <source>
        <dbReference type="SMART" id="SM01003"/>
    </source>
</evidence>
<comment type="pathway">
    <text evidence="2">Amino-acid degradation; L-lysine degradation via saccharopine pathway; glutaryl-CoA from L-lysine: step 2/6.</text>
</comment>
<organism evidence="10 11">
    <name type="scientific">Callorhinchus milii</name>
    <name type="common">Ghost shark</name>
    <dbReference type="NCBI Taxonomy" id="7868"/>
    <lineage>
        <taxon>Eukaryota</taxon>
        <taxon>Metazoa</taxon>
        <taxon>Chordata</taxon>
        <taxon>Craniata</taxon>
        <taxon>Vertebrata</taxon>
        <taxon>Chondrichthyes</taxon>
        <taxon>Holocephali</taxon>
        <taxon>Chimaeriformes</taxon>
        <taxon>Callorhinchidae</taxon>
        <taxon>Callorhinchus</taxon>
    </lineage>
</organism>
<feature type="domain" description="Alanine dehydrogenase/pyridine nucleotide transhydrogenase N-terminal" evidence="9">
    <location>
        <begin position="31"/>
        <end position="161"/>
    </location>
</feature>
<evidence type="ECO:0000256" key="4">
    <source>
        <dbReference type="ARBA" id="ARBA00022857"/>
    </source>
</evidence>
<dbReference type="SUPFAM" id="SSF51735">
    <property type="entry name" value="NAD(P)-binding Rossmann-fold domains"/>
    <property type="match status" value="1"/>
</dbReference>
<dbReference type="InterPro" id="IPR007698">
    <property type="entry name" value="AlaDH/PNT_NAD(H)-bd"/>
</dbReference>
<comment type="pathway">
    <text evidence="1">Amino-acid degradation; L-lysine degradation via saccharopine pathway; glutaryl-CoA from L-lysine: step 1/6.</text>
</comment>
<dbReference type="UniPathway" id="UPA00868">
    <property type="reaction ID" value="UER00835"/>
</dbReference>
<evidence type="ECO:0000256" key="5">
    <source>
        <dbReference type="ARBA" id="ARBA00023002"/>
    </source>
</evidence>
<dbReference type="SMART" id="SM01002">
    <property type="entry name" value="AlaDh_PNT_C"/>
    <property type="match status" value="1"/>
</dbReference>
<evidence type="ECO:0000256" key="7">
    <source>
        <dbReference type="ARBA" id="ARBA00025744"/>
    </source>
</evidence>
<dbReference type="SMART" id="SM01003">
    <property type="entry name" value="AlaDh_PNT_N"/>
    <property type="match status" value="1"/>
</dbReference>
<reference evidence="11" key="3">
    <citation type="journal article" date="2014" name="Nature">
        <title>Elephant shark genome provides unique insights into gnathostome evolution.</title>
        <authorList>
            <consortium name="International Elephant Shark Genome Sequencing Consortium"/>
            <person name="Venkatesh B."/>
            <person name="Lee A.P."/>
            <person name="Ravi V."/>
            <person name="Maurya A.K."/>
            <person name="Lian M.M."/>
            <person name="Swann J.B."/>
            <person name="Ohta Y."/>
            <person name="Flajnik M.F."/>
            <person name="Sutoh Y."/>
            <person name="Kasahara M."/>
            <person name="Hoon S."/>
            <person name="Gangu V."/>
            <person name="Roy S.W."/>
            <person name="Irimia M."/>
            <person name="Korzh V."/>
            <person name="Kondrychyn I."/>
            <person name="Lim Z.W."/>
            <person name="Tay B.H."/>
            <person name="Tohari S."/>
            <person name="Kong K.W."/>
            <person name="Ho S."/>
            <person name="Lorente-Galdos B."/>
            <person name="Quilez J."/>
            <person name="Marques-Bonet T."/>
            <person name="Raney B.J."/>
            <person name="Ingham P.W."/>
            <person name="Tay A."/>
            <person name="Hillier L.W."/>
            <person name="Minx P."/>
            <person name="Boehm T."/>
            <person name="Wilson R.K."/>
            <person name="Brenner S."/>
            <person name="Warren W.C."/>
        </authorList>
    </citation>
    <scope>NUCLEOTIDE SEQUENCE [LARGE SCALE GENOMIC DNA]</scope>
</reference>
<keyword evidence="6" id="KW-0511">Multifunctional enzyme</keyword>
<accession>A0A4W3IAC3</accession>
<evidence type="ECO:0000313" key="11">
    <source>
        <dbReference type="Proteomes" id="UP000314986"/>
    </source>
</evidence>
<dbReference type="GO" id="GO:0005737">
    <property type="term" value="C:cytoplasm"/>
    <property type="evidence" value="ECO:0007669"/>
    <property type="project" value="TreeGrafter"/>
</dbReference>
<dbReference type="InterPro" id="IPR032095">
    <property type="entry name" value="Sacchrp_dh-like_C"/>
</dbReference>
<dbReference type="Pfam" id="PF03435">
    <property type="entry name" value="Sacchrp_dh_NADP"/>
    <property type="match status" value="1"/>
</dbReference>
<dbReference type="Pfam" id="PF16653">
    <property type="entry name" value="Sacchrp_dh_C"/>
    <property type="match status" value="1"/>
</dbReference>
<name>A0A4W3IAC3_CALMI</name>
<dbReference type="AlphaFoldDB" id="A0A4W3IAC3"/>
<evidence type="ECO:0000256" key="3">
    <source>
        <dbReference type="ARBA" id="ARBA00005624"/>
    </source>
</evidence>
<dbReference type="Proteomes" id="UP000314986">
    <property type="component" value="Unassembled WGS sequence"/>
</dbReference>
<dbReference type="Gene3D" id="3.40.50.720">
    <property type="entry name" value="NAD(P)-binding Rossmann-like Domain"/>
    <property type="match status" value="4"/>
</dbReference>
<dbReference type="InterPro" id="IPR051168">
    <property type="entry name" value="AASS"/>
</dbReference>
<reference evidence="11" key="1">
    <citation type="journal article" date="2006" name="Science">
        <title>Ancient noncoding elements conserved in the human genome.</title>
        <authorList>
            <person name="Venkatesh B."/>
            <person name="Kirkness E.F."/>
            <person name="Loh Y.H."/>
            <person name="Halpern A.L."/>
            <person name="Lee A.P."/>
            <person name="Johnson J."/>
            <person name="Dandona N."/>
            <person name="Viswanathan L.D."/>
            <person name="Tay A."/>
            <person name="Venter J.C."/>
            <person name="Strausberg R.L."/>
            <person name="Brenner S."/>
        </authorList>
    </citation>
    <scope>NUCLEOTIDE SEQUENCE [LARGE SCALE GENOMIC DNA]</scope>
</reference>
<dbReference type="InterPro" id="IPR005097">
    <property type="entry name" value="Sacchrp_dh_NADP-bd"/>
</dbReference>
<evidence type="ECO:0000256" key="6">
    <source>
        <dbReference type="ARBA" id="ARBA00023268"/>
    </source>
</evidence>
<dbReference type="InterPro" id="IPR036291">
    <property type="entry name" value="NAD(P)-bd_dom_sf"/>
</dbReference>
<evidence type="ECO:0000256" key="2">
    <source>
        <dbReference type="ARBA" id="ARBA00004720"/>
    </source>
</evidence>
<dbReference type="Ensembl" id="ENSCMIT00000027547.1">
    <property type="protein sequence ID" value="ENSCMIP00000027114.1"/>
    <property type="gene ID" value="ENSCMIG00000011782.1"/>
</dbReference>
<dbReference type="GO" id="GO:0033512">
    <property type="term" value="P:L-lysine catabolic process to acetyl-CoA via saccharopine"/>
    <property type="evidence" value="ECO:0007669"/>
    <property type="project" value="UniProtKB-UniPathway"/>
</dbReference>
<dbReference type="PANTHER" id="PTHR11133:SF22">
    <property type="entry name" value="ALPHA-AMINOADIPIC SEMIALDEHYDE SYNTHASE, MITOCHONDRIAL"/>
    <property type="match status" value="1"/>
</dbReference>
<dbReference type="FunFam" id="3.30.360.10:FF:000008">
    <property type="entry name" value="Alpha-aminoadipic semialdehyde synthase, mitochondrial"/>
    <property type="match status" value="1"/>
</dbReference>
<comment type="similarity">
    <text evidence="7">In the C-terminal section; belongs to the saccharopine dehydrogenase family.</text>
</comment>
<dbReference type="Gene3D" id="3.30.360.10">
    <property type="entry name" value="Dihydrodipicolinate Reductase, domain 2"/>
    <property type="match status" value="1"/>
</dbReference>
<keyword evidence="11" id="KW-1185">Reference proteome</keyword>
<dbReference type="CDD" id="cd12189">
    <property type="entry name" value="LKR_SDH_like"/>
    <property type="match status" value="1"/>
</dbReference>